<evidence type="ECO:0000313" key="1">
    <source>
        <dbReference type="EMBL" id="RWT25119.1"/>
    </source>
</evidence>
<protein>
    <submittedName>
        <fullName evidence="1">Uncharacterized protein</fullName>
    </submittedName>
</protein>
<gene>
    <name evidence="1" type="ORF">DN603_03160</name>
</gene>
<sequence length="132" mass="14613">MIKLNLCTIDVHPQNAYRWGNSLSILWRNMIAAARHPGEVLTQWHEAGGVLPTELARQLGVPANGSPRSSTTNVVLPATQHYSLLIGSAITRSSGCTCRHCTIWTLSKLNHEWLSDRSLLAQLFTVIRLTSI</sequence>
<dbReference type="EMBL" id="QKOX01000003">
    <property type="protein sequence ID" value="RWT25119.1"/>
    <property type="molecule type" value="Genomic_DNA"/>
</dbReference>
<dbReference type="Proteomes" id="UP000288843">
    <property type="component" value="Unassembled WGS sequence"/>
</dbReference>
<proteinExistence type="predicted"/>
<name>A0A443VSF6_RAOPL</name>
<accession>A0A443VSF6</accession>
<reference evidence="1 2" key="1">
    <citation type="submission" date="2018-06" db="EMBL/GenBank/DDBJ databases">
        <title>Carbapenemase-producing Enterobacteriaceae present in wastewater treatment plant effluent and nearby surface waters in the US.</title>
        <authorList>
            <person name="Mathys D.A."/>
            <person name="Mollenkopf D.F."/>
            <person name="Feicht S.M."/>
            <person name="Adams R.J."/>
            <person name="Albers A.L."/>
            <person name="Stuever D.M."/>
            <person name="Daniels J.B."/>
            <person name="Wittum T.E."/>
        </authorList>
    </citation>
    <scope>NUCLEOTIDE SEQUENCE [LARGE SCALE GENOMIC DNA]</scope>
    <source>
        <strain evidence="1 2">GEO_47_Down_B</strain>
    </source>
</reference>
<comment type="caution">
    <text evidence="1">The sequence shown here is derived from an EMBL/GenBank/DDBJ whole genome shotgun (WGS) entry which is preliminary data.</text>
</comment>
<organism evidence="1 2">
    <name type="scientific">Raoultella planticola</name>
    <name type="common">Klebsiella planticola</name>
    <dbReference type="NCBI Taxonomy" id="575"/>
    <lineage>
        <taxon>Bacteria</taxon>
        <taxon>Pseudomonadati</taxon>
        <taxon>Pseudomonadota</taxon>
        <taxon>Gammaproteobacteria</taxon>
        <taxon>Enterobacterales</taxon>
        <taxon>Enterobacteriaceae</taxon>
        <taxon>Klebsiella/Raoultella group</taxon>
        <taxon>Raoultella</taxon>
    </lineage>
</organism>
<evidence type="ECO:0000313" key="2">
    <source>
        <dbReference type="Proteomes" id="UP000288843"/>
    </source>
</evidence>
<dbReference type="AlphaFoldDB" id="A0A443VSF6"/>